<dbReference type="Proteomes" id="UP001501166">
    <property type="component" value="Unassembled WGS sequence"/>
</dbReference>
<dbReference type="InterPro" id="IPR035490">
    <property type="entry name" value="GlmS/FrlB_SIS"/>
</dbReference>
<evidence type="ECO:0000256" key="4">
    <source>
        <dbReference type="ARBA" id="ARBA00022576"/>
    </source>
</evidence>
<dbReference type="NCBIfam" id="TIGR01135">
    <property type="entry name" value="glmS"/>
    <property type="match status" value="1"/>
</dbReference>
<feature type="active site" description="Nucleophile; for GATase activity" evidence="8">
    <location>
        <position position="2"/>
    </location>
</feature>
<comment type="subcellular location">
    <subcellularLocation>
        <location evidence="8">Cytoplasm</location>
    </subcellularLocation>
</comment>
<evidence type="ECO:0000259" key="10">
    <source>
        <dbReference type="PROSITE" id="PS51464"/>
    </source>
</evidence>
<dbReference type="HAMAP" id="MF_00164">
    <property type="entry name" value="GlmS"/>
    <property type="match status" value="1"/>
</dbReference>
<dbReference type="CDD" id="cd05008">
    <property type="entry name" value="SIS_GlmS_GlmD_1"/>
    <property type="match status" value="1"/>
</dbReference>
<dbReference type="InterPro" id="IPR001347">
    <property type="entry name" value="SIS_dom"/>
</dbReference>
<keyword evidence="8" id="KW-0963">Cytoplasm</keyword>
<organism evidence="11 12">
    <name type="scientific">Alkalibacterium iburiense</name>
    <dbReference type="NCBI Taxonomy" id="290589"/>
    <lineage>
        <taxon>Bacteria</taxon>
        <taxon>Bacillati</taxon>
        <taxon>Bacillota</taxon>
        <taxon>Bacilli</taxon>
        <taxon>Lactobacillales</taxon>
        <taxon>Carnobacteriaceae</taxon>
        <taxon>Alkalibacterium</taxon>
    </lineage>
</organism>
<protein>
    <recommendedName>
        <fullName evidence="3 8">Glutamine--fructose-6-phosphate aminotransferase [isomerizing]</fullName>
        <ecNumber evidence="2 8">2.6.1.16</ecNumber>
    </recommendedName>
    <alternativeName>
        <fullName evidence="8">D-fructose-6-phosphate amidotransferase</fullName>
    </alternativeName>
    <alternativeName>
        <fullName evidence="8">GFAT</fullName>
    </alternativeName>
    <alternativeName>
        <fullName evidence="8">Glucosamine-6-phosphate synthase</fullName>
    </alternativeName>
    <alternativeName>
        <fullName evidence="8">Hexosephosphate aminotransferase</fullName>
    </alternativeName>
    <alternativeName>
        <fullName evidence="8">L-glutamine--D-fructose-6-phosphate amidotransferase</fullName>
    </alternativeName>
</protein>
<dbReference type="InterPro" id="IPR017932">
    <property type="entry name" value="GATase_2_dom"/>
</dbReference>
<name>A0ABN0XAB1_9LACT</name>
<evidence type="ECO:0000256" key="1">
    <source>
        <dbReference type="ARBA" id="ARBA00001031"/>
    </source>
</evidence>
<dbReference type="SUPFAM" id="SSF53697">
    <property type="entry name" value="SIS domain"/>
    <property type="match status" value="1"/>
</dbReference>
<proteinExistence type="inferred from homology"/>
<sequence>MCGIVGYIGQKEASRIILEGLEKLEYRGYDSSGMATVHQNSLLTRKFKGRLTELIQNIDEKPLFGQTGIGHTRWATHGEPSDINSHPHTNNQNTLAVVHNGIIENYLPLKNDLIEEGYTFVSETDTEVISHLIDYYYTGDLLSAVQAATQRLKGAYALAITSSLHPDELIAVRYESPLILGIGEDEYYIASDIPAFLSRTRKVIYLENGDTVRLTNEGYEIFDSSHLIAHRDIQEVKWDVDSATKEGYDHFMLKEIYQQPEAVRNTLNRRLDENGEVYLEGVHLTKEMIESFNKIYIVACGTAYHAGLIGKSVLEKALKITVIADVASEFRYNDNLIDEQTLVIVVSQSGETADTLASLREAKAKGARILSITNVVGSAVARESDDLLYTWAGPEIAVASTKAYTTQLIAFYMLALYFGKLKGSLDAHSYKEHVIELQSIDDSIEDTISQSMEIAKEIAEEIKEAPSLFYLGRGLDYYTALEASLKLKELSYIHAEAFAAGELKHGTIALIEEGTPVITLATQDDIYEKTVSNIKSVKARGAYAIGITTHKHKDMEQVCDKVIYINTTTSTYMPLISVILTQLIAYYTSIAKGNDVDKPRNLAKSVTVE</sequence>
<feature type="domain" description="Glutamine amidotransferase type-2" evidence="9">
    <location>
        <begin position="2"/>
        <end position="217"/>
    </location>
</feature>
<dbReference type="SUPFAM" id="SSF56235">
    <property type="entry name" value="N-terminal nucleophile aminohydrolases (Ntn hydrolases)"/>
    <property type="match status" value="1"/>
</dbReference>
<feature type="domain" description="SIS" evidence="10">
    <location>
        <begin position="284"/>
        <end position="424"/>
    </location>
</feature>
<reference evidence="11 12" key="1">
    <citation type="journal article" date="2019" name="Int. J. Syst. Evol. Microbiol.">
        <title>The Global Catalogue of Microorganisms (GCM) 10K type strain sequencing project: providing services to taxonomists for standard genome sequencing and annotation.</title>
        <authorList>
            <consortium name="The Broad Institute Genomics Platform"/>
            <consortium name="The Broad Institute Genome Sequencing Center for Infectious Disease"/>
            <person name="Wu L."/>
            <person name="Ma J."/>
        </authorList>
    </citation>
    <scope>NUCLEOTIDE SEQUENCE [LARGE SCALE GENOMIC DNA]</scope>
    <source>
        <strain evidence="11 12">JCM 12662</strain>
    </source>
</reference>
<feature type="domain" description="SIS" evidence="10">
    <location>
        <begin position="458"/>
        <end position="599"/>
    </location>
</feature>
<keyword evidence="12" id="KW-1185">Reference proteome</keyword>
<gene>
    <name evidence="11" type="primary">glmS_1</name>
    <name evidence="8" type="synonym">glmS</name>
    <name evidence="11" type="ORF">GCM10008932_09520</name>
</gene>
<dbReference type="InterPro" id="IPR046348">
    <property type="entry name" value="SIS_dom_sf"/>
</dbReference>
<evidence type="ECO:0000256" key="8">
    <source>
        <dbReference type="HAMAP-Rule" id="MF_00164"/>
    </source>
</evidence>
<evidence type="ECO:0000256" key="5">
    <source>
        <dbReference type="ARBA" id="ARBA00022679"/>
    </source>
</evidence>
<dbReference type="NCBIfam" id="NF001484">
    <property type="entry name" value="PRK00331.1"/>
    <property type="match status" value="1"/>
</dbReference>
<dbReference type="Pfam" id="PF01380">
    <property type="entry name" value="SIS"/>
    <property type="match status" value="2"/>
</dbReference>
<evidence type="ECO:0000256" key="2">
    <source>
        <dbReference type="ARBA" id="ARBA00012916"/>
    </source>
</evidence>
<dbReference type="PANTHER" id="PTHR10937">
    <property type="entry name" value="GLUCOSAMINE--FRUCTOSE-6-PHOSPHATE AMINOTRANSFERASE, ISOMERIZING"/>
    <property type="match status" value="1"/>
</dbReference>
<dbReference type="RefSeq" id="WP_343754468.1">
    <property type="nucleotide sequence ID" value="NZ_BAAACW010000057.1"/>
</dbReference>
<keyword evidence="5 8" id="KW-0808">Transferase</keyword>
<dbReference type="InterPro" id="IPR029055">
    <property type="entry name" value="Ntn_hydrolases_N"/>
</dbReference>
<evidence type="ECO:0000256" key="7">
    <source>
        <dbReference type="ARBA" id="ARBA00022962"/>
    </source>
</evidence>
<comment type="function">
    <text evidence="8">Catalyzes the first step in hexosamine metabolism, converting fructose-6P into glucosamine-6P using glutamine as a nitrogen source.</text>
</comment>
<evidence type="ECO:0000313" key="12">
    <source>
        <dbReference type="Proteomes" id="UP001501166"/>
    </source>
</evidence>
<dbReference type="Pfam" id="PF13522">
    <property type="entry name" value="GATase_6"/>
    <property type="match status" value="1"/>
</dbReference>
<feature type="active site" description="For Fru-6P isomerization activity" evidence="8">
    <location>
        <position position="604"/>
    </location>
</feature>
<evidence type="ECO:0000259" key="9">
    <source>
        <dbReference type="PROSITE" id="PS51278"/>
    </source>
</evidence>
<evidence type="ECO:0000256" key="6">
    <source>
        <dbReference type="ARBA" id="ARBA00022737"/>
    </source>
</evidence>
<dbReference type="InterPro" id="IPR035466">
    <property type="entry name" value="GlmS/AgaS_SIS"/>
</dbReference>
<keyword evidence="6" id="KW-0677">Repeat</keyword>
<dbReference type="InterPro" id="IPR005855">
    <property type="entry name" value="GFAT"/>
</dbReference>
<comment type="catalytic activity">
    <reaction evidence="1 8">
        <text>D-fructose 6-phosphate + L-glutamine = D-glucosamine 6-phosphate + L-glutamate</text>
        <dbReference type="Rhea" id="RHEA:13237"/>
        <dbReference type="ChEBI" id="CHEBI:29985"/>
        <dbReference type="ChEBI" id="CHEBI:58359"/>
        <dbReference type="ChEBI" id="CHEBI:58725"/>
        <dbReference type="ChEBI" id="CHEBI:61527"/>
        <dbReference type="EC" id="2.6.1.16"/>
    </reaction>
</comment>
<dbReference type="PANTHER" id="PTHR10937:SF0">
    <property type="entry name" value="GLUTAMINE--FRUCTOSE-6-PHOSPHATE TRANSAMINASE (ISOMERIZING)"/>
    <property type="match status" value="1"/>
</dbReference>
<dbReference type="Gene3D" id="3.60.20.10">
    <property type="entry name" value="Glutamine Phosphoribosylpyrophosphate, subunit 1, domain 1"/>
    <property type="match status" value="1"/>
</dbReference>
<accession>A0ABN0XAB1</accession>
<dbReference type="PROSITE" id="PS51278">
    <property type="entry name" value="GATASE_TYPE_2"/>
    <property type="match status" value="1"/>
</dbReference>
<feature type="initiator methionine" description="Removed" evidence="8">
    <location>
        <position position="1"/>
    </location>
</feature>
<keyword evidence="4 8" id="KW-0032">Aminotransferase</keyword>
<dbReference type="CDD" id="cd05009">
    <property type="entry name" value="SIS_GlmS_GlmD_2"/>
    <property type="match status" value="1"/>
</dbReference>
<evidence type="ECO:0000256" key="3">
    <source>
        <dbReference type="ARBA" id="ARBA00016090"/>
    </source>
</evidence>
<dbReference type="CDD" id="cd00714">
    <property type="entry name" value="GFAT"/>
    <property type="match status" value="1"/>
</dbReference>
<comment type="caution">
    <text evidence="11">The sequence shown here is derived from an EMBL/GenBank/DDBJ whole genome shotgun (WGS) entry which is preliminary data.</text>
</comment>
<comment type="subunit">
    <text evidence="8">Homodimer.</text>
</comment>
<dbReference type="Gene3D" id="3.40.50.10490">
    <property type="entry name" value="Glucose-6-phosphate isomerase like protein, domain 1"/>
    <property type="match status" value="2"/>
</dbReference>
<dbReference type="PROSITE" id="PS51464">
    <property type="entry name" value="SIS"/>
    <property type="match status" value="2"/>
</dbReference>
<dbReference type="EMBL" id="BAAACW010000057">
    <property type="protein sequence ID" value="GAA0358926.1"/>
    <property type="molecule type" value="Genomic_DNA"/>
</dbReference>
<dbReference type="EC" id="2.6.1.16" evidence="2 8"/>
<keyword evidence="7" id="KW-0315">Glutamine amidotransferase</keyword>
<evidence type="ECO:0000313" key="11">
    <source>
        <dbReference type="EMBL" id="GAA0358926.1"/>
    </source>
</evidence>
<dbReference type="InterPro" id="IPR047084">
    <property type="entry name" value="GFAT_N"/>
</dbReference>